<evidence type="ECO:0000256" key="7">
    <source>
        <dbReference type="ARBA" id="ARBA00022801"/>
    </source>
</evidence>
<dbReference type="Pfam" id="PF04344">
    <property type="entry name" value="CheZ"/>
    <property type="match status" value="1"/>
</dbReference>
<dbReference type="InterPro" id="IPR007439">
    <property type="entry name" value="Chemotax_Pase_CheZ"/>
</dbReference>
<comment type="caution">
    <text evidence="13">The sequence shown here is derived from an EMBL/GenBank/DDBJ whole genome shotgun (WGS) entry which is preliminary data.</text>
</comment>
<dbReference type="PANTHER" id="PTHR43693">
    <property type="entry name" value="PROTEIN PHOSPHATASE CHEZ"/>
    <property type="match status" value="1"/>
</dbReference>
<dbReference type="GO" id="GO:0005737">
    <property type="term" value="C:cytoplasm"/>
    <property type="evidence" value="ECO:0007669"/>
    <property type="project" value="UniProtKB-SubCell"/>
</dbReference>
<dbReference type="GO" id="GO:0009288">
    <property type="term" value="C:bacterial-type flagellum"/>
    <property type="evidence" value="ECO:0007669"/>
    <property type="project" value="InterPro"/>
</dbReference>
<dbReference type="GO" id="GO:0050920">
    <property type="term" value="P:regulation of chemotaxis"/>
    <property type="evidence" value="ECO:0007669"/>
    <property type="project" value="InterPro"/>
</dbReference>
<proteinExistence type="inferred from homology"/>
<keyword evidence="8 10" id="KW-0904">Protein phosphatase</keyword>
<dbReference type="InterPro" id="IPR050992">
    <property type="entry name" value="CheZ_family_phosphatases"/>
</dbReference>
<dbReference type="EC" id="3.1.3.-" evidence="10"/>
<protein>
    <recommendedName>
        <fullName evidence="3 10">Protein phosphatase CheZ</fullName>
        <ecNumber evidence="10">3.1.3.-</ecNumber>
    </recommendedName>
    <alternativeName>
        <fullName evidence="9 10">Chemotaxis protein CheZ</fullName>
    </alternativeName>
</protein>
<dbReference type="SUPFAM" id="SSF75708">
    <property type="entry name" value="Chemotaxis phosphatase CheZ"/>
    <property type="match status" value="1"/>
</dbReference>
<feature type="site" description="Enhances dephosphorylation of CheY-P" evidence="11">
    <location>
        <position position="186"/>
    </location>
</feature>
<keyword evidence="6 10" id="KW-0283">Flagellar rotation</keyword>
<keyword evidence="7 10" id="KW-0378">Hydrolase</keyword>
<dbReference type="RefSeq" id="WP_011468640.1">
    <property type="nucleotide sequence ID" value="NZ_JAHKPP010000027.1"/>
</dbReference>
<gene>
    <name evidence="13" type="ORF">Q4521_00930</name>
</gene>
<evidence type="ECO:0000256" key="11">
    <source>
        <dbReference type="PIRSR" id="PIRSR002884-1"/>
    </source>
</evidence>
<evidence type="ECO:0000256" key="2">
    <source>
        <dbReference type="ARBA" id="ARBA00005908"/>
    </source>
</evidence>
<sequence>METQRDLHKNEQFLTELEDCAKQLVENLQNNNFDGASELIHTLVEARDRHIFQSVGRLTRGLHNAIVNFNVDADFDNNPPEINNSEIRDASDRLNYVIKMTQEAADKTMDKVESIAPIAMNLGQEATLLRADWQKLKRREISKEEFKVLYDRMGTFLDQMDMGTQELNKSLQDIILEQGYQDLTGQVLKKVIGLVTDVESELVNLMRIAGEVEHVTGMAGGADTAATGSGEAKNSKGEGPQIHAETRDDVVSGQDDVDDLLSSLGF</sequence>
<accession>A0AAW7X2B8</accession>
<evidence type="ECO:0000256" key="8">
    <source>
        <dbReference type="ARBA" id="ARBA00022912"/>
    </source>
</evidence>
<dbReference type="PIRSF" id="PIRSF002884">
    <property type="entry name" value="CheZ"/>
    <property type="match status" value="1"/>
</dbReference>
<dbReference type="Proteomes" id="UP001169760">
    <property type="component" value="Unassembled WGS sequence"/>
</dbReference>
<comment type="function">
    <text evidence="10">Plays an important role in bacterial chemotaxis signal transduction pathway by accelerating the dephosphorylation of phosphorylated CheY (CheY-P).</text>
</comment>
<comment type="subunit">
    <text evidence="10">Homodimer.</text>
</comment>
<dbReference type="AlphaFoldDB" id="A0AAW7X2B8"/>
<evidence type="ECO:0000256" key="10">
    <source>
        <dbReference type="PIRNR" id="PIRNR002884"/>
    </source>
</evidence>
<feature type="region of interest" description="Disordered" evidence="12">
    <location>
        <begin position="220"/>
        <end position="254"/>
    </location>
</feature>
<evidence type="ECO:0000256" key="4">
    <source>
        <dbReference type="ARBA" id="ARBA00022490"/>
    </source>
</evidence>
<keyword evidence="4 10" id="KW-0963">Cytoplasm</keyword>
<feature type="compositionally biased region" description="Low complexity" evidence="12">
    <location>
        <begin position="221"/>
        <end position="232"/>
    </location>
</feature>
<evidence type="ECO:0000256" key="3">
    <source>
        <dbReference type="ARBA" id="ARBA00018484"/>
    </source>
</evidence>
<evidence type="ECO:0000256" key="12">
    <source>
        <dbReference type="SAM" id="MobiDB-lite"/>
    </source>
</evidence>
<comment type="subcellular location">
    <subcellularLocation>
        <location evidence="1 10">Cytoplasm</location>
    </subcellularLocation>
</comment>
<dbReference type="PANTHER" id="PTHR43693:SF1">
    <property type="entry name" value="PROTEIN PHOSPHATASE CHEZ"/>
    <property type="match status" value="1"/>
</dbReference>
<dbReference type="GO" id="GO:0097588">
    <property type="term" value="P:archaeal or bacterial-type flagellum-dependent cell motility"/>
    <property type="evidence" value="ECO:0007669"/>
    <property type="project" value="UniProtKB-KW"/>
</dbReference>
<dbReference type="EMBL" id="JAUOPB010000001">
    <property type="protein sequence ID" value="MDO6421027.1"/>
    <property type="molecule type" value="Genomic_DNA"/>
</dbReference>
<dbReference type="GeneID" id="98613833"/>
<name>A0AAW7X2B8_9GAMM</name>
<dbReference type="GO" id="GO:0004721">
    <property type="term" value="F:phosphoprotein phosphatase activity"/>
    <property type="evidence" value="ECO:0007669"/>
    <property type="project" value="UniProtKB-KW"/>
</dbReference>
<dbReference type="GO" id="GO:0006935">
    <property type="term" value="P:chemotaxis"/>
    <property type="evidence" value="ECO:0007669"/>
    <property type="project" value="UniProtKB-KW"/>
</dbReference>
<reference evidence="13" key="1">
    <citation type="submission" date="2023-07" db="EMBL/GenBank/DDBJ databases">
        <title>Genome content predicts the carbon catabolic preferences of heterotrophic bacteria.</title>
        <authorList>
            <person name="Gralka M."/>
        </authorList>
    </citation>
    <scope>NUCLEOTIDE SEQUENCE</scope>
    <source>
        <strain evidence="13">I3M17_2</strain>
    </source>
</reference>
<keyword evidence="5 10" id="KW-0145">Chemotaxis</keyword>
<evidence type="ECO:0000256" key="1">
    <source>
        <dbReference type="ARBA" id="ARBA00004496"/>
    </source>
</evidence>
<evidence type="ECO:0000256" key="5">
    <source>
        <dbReference type="ARBA" id="ARBA00022500"/>
    </source>
</evidence>
<evidence type="ECO:0000256" key="6">
    <source>
        <dbReference type="ARBA" id="ARBA00022779"/>
    </source>
</evidence>
<comment type="similarity">
    <text evidence="2 10">Belongs to the CheZ family.</text>
</comment>
<evidence type="ECO:0000313" key="13">
    <source>
        <dbReference type="EMBL" id="MDO6421027.1"/>
    </source>
</evidence>
<evidence type="ECO:0000313" key="14">
    <source>
        <dbReference type="Proteomes" id="UP001169760"/>
    </source>
</evidence>
<organism evidence="13 14">
    <name type="scientific">Saccharophagus degradans</name>
    <dbReference type="NCBI Taxonomy" id="86304"/>
    <lineage>
        <taxon>Bacteria</taxon>
        <taxon>Pseudomonadati</taxon>
        <taxon>Pseudomonadota</taxon>
        <taxon>Gammaproteobacteria</taxon>
        <taxon>Cellvibrionales</taxon>
        <taxon>Cellvibrionaceae</taxon>
        <taxon>Saccharophagus</taxon>
    </lineage>
</organism>
<evidence type="ECO:0000256" key="9">
    <source>
        <dbReference type="ARBA" id="ARBA00029599"/>
    </source>
</evidence>
<dbReference type="Gene3D" id="1.10.287.500">
    <property type="entry name" value="Helix hairpin bin"/>
    <property type="match status" value="1"/>
</dbReference>